<evidence type="ECO:0000313" key="2">
    <source>
        <dbReference type="Proteomes" id="UP001177260"/>
    </source>
</evidence>
<keyword evidence="2" id="KW-1185">Reference proteome</keyword>
<comment type="caution">
    <text evidence="1">The sequence shown here is derived from an EMBL/GenBank/DDBJ whole genome shotgun (WGS) entry which is preliminary data.</text>
</comment>
<reference evidence="1 2" key="1">
    <citation type="journal article" date="2023" name="ACS Omega">
        <title>Identification of the Neoaspergillic Acid Biosynthesis Gene Cluster by Establishing an In Vitro CRISPR-Ribonucleoprotein Genetic System in Aspergillus melleus.</title>
        <authorList>
            <person name="Yuan B."/>
            <person name="Grau M.F."/>
            <person name="Murata R.M."/>
            <person name="Torok T."/>
            <person name="Venkateswaran K."/>
            <person name="Stajich J.E."/>
            <person name="Wang C.C.C."/>
        </authorList>
    </citation>
    <scope>NUCLEOTIDE SEQUENCE [LARGE SCALE GENOMIC DNA]</scope>
    <source>
        <strain evidence="1 2">IMV 1140</strain>
    </source>
</reference>
<accession>A0ACC3ASH8</accession>
<gene>
    <name evidence="1" type="ORF">N8T08_010008</name>
</gene>
<protein>
    <submittedName>
        <fullName evidence="1">Uncharacterized protein</fullName>
    </submittedName>
</protein>
<evidence type="ECO:0000313" key="1">
    <source>
        <dbReference type="EMBL" id="KAK1140695.1"/>
    </source>
</evidence>
<sequence>MESGAGINVQVEIGPLALPYSLPGRRGSRPAVDLEDEERAWKQLQQYESFYDNPSDTPYEPLEGTCRWVTNTVNYGKWILHERGFISITGSPGSGKSCLLSWMGSAGLGAESRTSKSFYEKKPAPLIPYFSAPQQRVGSPVRRLLASLYFNILRADSSPAQRYQRRKEPFSNEVIIQNVVDTAKKRPVFWIIDGLDELLAECEKAGETPCLLPFLQSIMKEASDADASLHICYTKRDYPVITPYDLAGGGNHCHFELRMDDHNRPDIERVLDYIIEDLYGGVELHGRN</sequence>
<organism evidence="1 2">
    <name type="scientific">Aspergillus melleus</name>
    <dbReference type="NCBI Taxonomy" id="138277"/>
    <lineage>
        <taxon>Eukaryota</taxon>
        <taxon>Fungi</taxon>
        <taxon>Dikarya</taxon>
        <taxon>Ascomycota</taxon>
        <taxon>Pezizomycotina</taxon>
        <taxon>Eurotiomycetes</taxon>
        <taxon>Eurotiomycetidae</taxon>
        <taxon>Eurotiales</taxon>
        <taxon>Aspergillaceae</taxon>
        <taxon>Aspergillus</taxon>
        <taxon>Aspergillus subgen. Circumdati</taxon>
    </lineage>
</organism>
<dbReference type="Proteomes" id="UP001177260">
    <property type="component" value="Unassembled WGS sequence"/>
</dbReference>
<proteinExistence type="predicted"/>
<dbReference type="EMBL" id="JAOPJF010000077">
    <property type="protein sequence ID" value="KAK1140695.1"/>
    <property type="molecule type" value="Genomic_DNA"/>
</dbReference>
<name>A0ACC3ASH8_9EURO</name>